<dbReference type="EMBL" id="CAACVG010000330">
    <property type="protein sequence ID" value="VEN33933.1"/>
    <property type="molecule type" value="Genomic_DNA"/>
</dbReference>
<evidence type="ECO:0000313" key="2">
    <source>
        <dbReference type="Proteomes" id="UP000410492"/>
    </source>
</evidence>
<sequence length="33" mass="3861">MVISCSINLHFADKERAYRKQNTYFPDSDIINA</sequence>
<dbReference type="AlphaFoldDB" id="A0A653BEL3"/>
<organism evidence="1 2">
    <name type="scientific">Callosobruchus maculatus</name>
    <name type="common">Southern cowpea weevil</name>
    <name type="synonym">Pulse bruchid</name>
    <dbReference type="NCBI Taxonomy" id="64391"/>
    <lineage>
        <taxon>Eukaryota</taxon>
        <taxon>Metazoa</taxon>
        <taxon>Ecdysozoa</taxon>
        <taxon>Arthropoda</taxon>
        <taxon>Hexapoda</taxon>
        <taxon>Insecta</taxon>
        <taxon>Pterygota</taxon>
        <taxon>Neoptera</taxon>
        <taxon>Endopterygota</taxon>
        <taxon>Coleoptera</taxon>
        <taxon>Polyphaga</taxon>
        <taxon>Cucujiformia</taxon>
        <taxon>Chrysomeloidea</taxon>
        <taxon>Chrysomelidae</taxon>
        <taxon>Bruchinae</taxon>
        <taxon>Bruchini</taxon>
        <taxon>Callosobruchus</taxon>
    </lineage>
</organism>
<keyword evidence="2" id="KW-1185">Reference proteome</keyword>
<gene>
    <name evidence="1" type="ORF">CALMAC_LOCUS303</name>
</gene>
<reference evidence="1 2" key="1">
    <citation type="submission" date="2019-01" db="EMBL/GenBank/DDBJ databases">
        <authorList>
            <person name="Sayadi A."/>
        </authorList>
    </citation>
    <scope>NUCLEOTIDE SEQUENCE [LARGE SCALE GENOMIC DNA]</scope>
</reference>
<proteinExistence type="predicted"/>
<protein>
    <submittedName>
        <fullName evidence="1">Uncharacterized protein</fullName>
    </submittedName>
</protein>
<accession>A0A653BEL3</accession>
<name>A0A653BEL3_CALMS</name>
<dbReference type="Proteomes" id="UP000410492">
    <property type="component" value="Unassembled WGS sequence"/>
</dbReference>
<evidence type="ECO:0000313" key="1">
    <source>
        <dbReference type="EMBL" id="VEN33933.1"/>
    </source>
</evidence>